<keyword evidence="5" id="KW-1185">Reference proteome</keyword>
<name>A0A4D6YB04_9GAMM</name>
<evidence type="ECO:0000313" key="4">
    <source>
        <dbReference type="EMBL" id="QCI27136.1"/>
    </source>
</evidence>
<evidence type="ECO:0000256" key="2">
    <source>
        <dbReference type="ARBA" id="ARBA00023186"/>
    </source>
</evidence>
<comment type="similarity">
    <text evidence="1">Belongs to the GrpE family.</text>
</comment>
<dbReference type="Pfam" id="PF01025">
    <property type="entry name" value="GrpE"/>
    <property type="match status" value="1"/>
</dbReference>
<dbReference type="AlphaFoldDB" id="A0A4D6YB04"/>
<dbReference type="GO" id="GO:0051087">
    <property type="term" value="F:protein-folding chaperone binding"/>
    <property type="evidence" value="ECO:0007669"/>
    <property type="project" value="InterPro"/>
</dbReference>
<evidence type="ECO:0000313" key="5">
    <source>
        <dbReference type="Proteomes" id="UP000298603"/>
    </source>
</evidence>
<keyword evidence="2" id="KW-0143">Chaperone</keyword>
<proteinExistence type="inferred from homology"/>
<dbReference type="InterPro" id="IPR000740">
    <property type="entry name" value="GrpE"/>
</dbReference>
<organism evidence="4 5">
    <name type="scientific">Buchnera aphidicola</name>
    <name type="common">Therioaphis trifolii</name>
    <dbReference type="NCBI Taxonomy" id="1241884"/>
    <lineage>
        <taxon>Bacteria</taxon>
        <taxon>Pseudomonadati</taxon>
        <taxon>Pseudomonadota</taxon>
        <taxon>Gammaproteobacteria</taxon>
        <taxon>Enterobacterales</taxon>
        <taxon>Erwiniaceae</taxon>
        <taxon>Buchnera</taxon>
    </lineage>
</organism>
<dbReference type="GO" id="GO:0006457">
    <property type="term" value="P:protein folding"/>
    <property type="evidence" value="ECO:0007669"/>
    <property type="project" value="InterPro"/>
</dbReference>
<dbReference type="OrthoDB" id="9789811at2"/>
<reference evidence="4 5" key="1">
    <citation type="submission" date="2018-10" db="EMBL/GenBank/DDBJ databases">
        <title>Comparative functional genomics of the obligate endosymbiont Buchnera aphidicola.</title>
        <authorList>
            <person name="Chong R.A."/>
        </authorList>
    </citation>
    <scope>NUCLEOTIDE SEQUENCE [LARGE SCALE GENOMIC DNA]</scope>
    <source>
        <strain evidence="4 5">Tma</strain>
    </source>
</reference>
<evidence type="ECO:0000256" key="3">
    <source>
        <dbReference type="SAM" id="Coils"/>
    </source>
</evidence>
<dbReference type="EMBL" id="CP032996">
    <property type="protein sequence ID" value="QCI27136.1"/>
    <property type="molecule type" value="Genomic_DNA"/>
</dbReference>
<dbReference type="RefSeq" id="WP_158349402.1">
    <property type="nucleotide sequence ID" value="NZ_CP032996.1"/>
</dbReference>
<accession>A0A4D6YB04</accession>
<dbReference type="Proteomes" id="UP000298603">
    <property type="component" value="Chromosome"/>
</dbReference>
<dbReference type="GO" id="GO:0000774">
    <property type="term" value="F:adenyl-nucleotide exchange factor activity"/>
    <property type="evidence" value="ECO:0007669"/>
    <property type="project" value="InterPro"/>
</dbReference>
<evidence type="ECO:0000256" key="1">
    <source>
        <dbReference type="ARBA" id="ARBA00009054"/>
    </source>
</evidence>
<dbReference type="GO" id="GO:0042803">
    <property type="term" value="F:protein homodimerization activity"/>
    <property type="evidence" value="ECO:0007669"/>
    <property type="project" value="InterPro"/>
</dbReference>
<dbReference type="Gene3D" id="3.90.20.20">
    <property type="match status" value="1"/>
</dbReference>
<dbReference type="SUPFAM" id="SSF58014">
    <property type="entry name" value="Coiled-coil domain of nucleotide exchange factor GrpE"/>
    <property type="match status" value="1"/>
</dbReference>
<gene>
    <name evidence="4" type="primary">grpE</name>
    <name evidence="4" type="ORF">D9V81_00680</name>
</gene>
<protein>
    <submittedName>
        <fullName evidence="4">Nucleotide exchange factor GrpE</fullName>
    </submittedName>
</protein>
<sequence>MLNKINIEEINKLKKKLNHLIKKKKEKKLRIQANIENIKKKSEETIKKIKYDNLNNFLKELSNIINQFDKIFEIPKIKLLKEDSIIKGIKLIQKSLSNTFQKFNIKK</sequence>
<dbReference type="InterPro" id="IPR013805">
    <property type="entry name" value="GrpE_CC"/>
</dbReference>
<feature type="coiled-coil region" evidence="3">
    <location>
        <begin position="7"/>
        <end position="41"/>
    </location>
</feature>
<keyword evidence="3" id="KW-0175">Coiled coil</keyword>